<dbReference type="EMBL" id="CP101987">
    <property type="protein sequence ID" value="UUI71809.1"/>
    <property type="molecule type" value="Genomic_DNA"/>
</dbReference>
<accession>A0ABY5KMS7</accession>
<dbReference type="InterPro" id="IPR027417">
    <property type="entry name" value="P-loop_NTPase"/>
</dbReference>
<reference evidence="1 2" key="1">
    <citation type="submission" date="2022-07" db="EMBL/GenBank/DDBJ databases">
        <title>Novel species in genus cellulomonas.</title>
        <authorList>
            <person name="Ye L."/>
        </authorList>
    </citation>
    <scope>NUCLEOTIDE SEQUENCE [LARGE SCALE GENOMIC DNA]</scope>
    <source>
        <strain evidence="2">zg-B89</strain>
    </source>
</reference>
<keyword evidence="2" id="KW-1185">Reference proteome</keyword>
<organism evidence="1 2">
    <name type="scientific">Cellulomonas xiejunii</name>
    <dbReference type="NCBI Taxonomy" id="2968083"/>
    <lineage>
        <taxon>Bacteria</taxon>
        <taxon>Bacillati</taxon>
        <taxon>Actinomycetota</taxon>
        <taxon>Actinomycetes</taxon>
        <taxon>Micrococcales</taxon>
        <taxon>Cellulomonadaceae</taxon>
        <taxon>Cellulomonas</taxon>
    </lineage>
</organism>
<gene>
    <name evidence="1" type="ORF">NP048_18815</name>
</gene>
<proteinExistence type="predicted"/>
<dbReference type="Proteomes" id="UP001316384">
    <property type="component" value="Chromosome"/>
</dbReference>
<sequence length="122" mass="13245">MLIWINGAFGAGRTQTAFDLGRRLVDAHVADPELPRLALHRTLPPAAFHDFQDLTAWRSAVVDVLQQAEAAHAGPVLVPMTIVRDDHGDHIVGGLRSRGVEACRGTRAEGMRGPDARRRAVP</sequence>
<evidence type="ECO:0008006" key="3">
    <source>
        <dbReference type="Google" id="ProtNLM"/>
    </source>
</evidence>
<evidence type="ECO:0000313" key="2">
    <source>
        <dbReference type="Proteomes" id="UP001316384"/>
    </source>
</evidence>
<dbReference type="Gene3D" id="3.40.50.300">
    <property type="entry name" value="P-loop containing nucleotide triphosphate hydrolases"/>
    <property type="match status" value="1"/>
</dbReference>
<name>A0ABY5KMS7_9CELL</name>
<dbReference type="RefSeq" id="WP_227576844.1">
    <property type="nucleotide sequence ID" value="NZ_CP101987.1"/>
</dbReference>
<evidence type="ECO:0000313" key="1">
    <source>
        <dbReference type="EMBL" id="UUI71809.1"/>
    </source>
</evidence>
<protein>
    <recommendedName>
        <fullName evidence="3">ATP-binding protein</fullName>
    </recommendedName>
</protein>